<reference evidence="4" key="2">
    <citation type="submission" date="2019-09" db="UniProtKB">
        <authorList>
            <consortium name="WormBaseParasite"/>
        </authorList>
    </citation>
    <scope>IDENTIFICATION</scope>
</reference>
<accession>A0A183FKI3</accession>
<dbReference type="EMBL" id="UZAH01025948">
    <property type="protein sequence ID" value="VDO73172.1"/>
    <property type="molecule type" value="Genomic_DNA"/>
</dbReference>
<dbReference type="InterPro" id="IPR035274">
    <property type="entry name" value="DUF5352"/>
</dbReference>
<dbReference type="Proteomes" id="UP000050761">
    <property type="component" value="Unassembled WGS sequence"/>
</dbReference>
<organism evidence="3 4">
    <name type="scientific">Heligmosomoides polygyrus</name>
    <name type="common">Parasitic roundworm</name>
    <dbReference type="NCBI Taxonomy" id="6339"/>
    <lineage>
        <taxon>Eukaryota</taxon>
        <taxon>Metazoa</taxon>
        <taxon>Ecdysozoa</taxon>
        <taxon>Nematoda</taxon>
        <taxon>Chromadorea</taxon>
        <taxon>Rhabditida</taxon>
        <taxon>Rhabditina</taxon>
        <taxon>Rhabditomorpha</taxon>
        <taxon>Strongyloidea</taxon>
        <taxon>Heligmosomidae</taxon>
        <taxon>Heligmosomoides</taxon>
    </lineage>
</organism>
<sequence>MIKQTILFALVGIAAASLCNDGTGTWLDGEDSGVTDFAYGGVPLNIKYNCFEGNLETQTANQDFKFLADGDDPNSELCMDPALRAAVADALSKVTDNSCKGMVKALLFNLSLPGWAVNCVYFSGMGSAGLYKDYNFCQYDTMVDGGIYSIRMAKIDTS</sequence>
<evidence type="ECO:0000256" key="1">
    <source>
        <dbReference type="SAM" id="SignalP"/>
    </source>
</evidence>
<keyword evidence="3" id="KW-1185">Reference proteome</keyword>
<feature type="signal peptide" evidence="1">
    <location>
        <begin position="1"/>
        <end position="16"/>
    </location>
</feature>
<evidence type="ECO:0000313" key="3">
    <source>
        <dbReference type="Proteomes" id="UP000050761"/>
    </source>
</evidence>
<keyword evidence="1" id="KW-0732">Signal</keyword>
<protein>
    <submittedName>
        <fullName evidence="4">NIM-2 protein</fullName>
    </submittedName>
</protein>
<evidence type="ECO:0000313" key="2">
    <source>
        <dbReference type="EMBL" id="VDO73172.1"/>
    </source>
</evidence>
<dbReference type="AlphaFoldDB" id="A0A183FKI3"/>
<dbReference type="WBParaSite" id="HPBE_0000766101-mRNA-1">
    <property type="protein sequence ID" value="HPBE_0000766101-mRNA-1"/>
    <property type="gene ID" value="HPBE_0000766101"/>
</dbReference>
<accession>A0A3P8BMF2</accession>
<evidence type="ECO:0000313" key="4">
    <source>
        <dbReference type="WBParaSite" id="HPBE_0000766101-mRNA-1"/>
    </source>
</evidence>
<reference evidence="2 3" key="1">
    <citation type="submission" date="2018-11" db="EMBL/GenBank/DDBJ databases">
        <authorList>
            <consortium name="Pathogen Informatics"/>
        </authorList>
    </citation>
    <scope>NUCLEOTIDE SEQUENCE [LARGE SCALE GENOMIC DNA]</scope>
</reference>
<proteinExistence type="predicted"/>
<feature type="chain" id="PRO_5044551479" evidence="1">
    <location>
        <begin position="17"/>
        <end position="158"/>
    </location>
</feature>
<dbReference type="OrthoDB" id="5791936at2759"/>
<gene>
    <name evidence="2" type="ORF">HPBE_LOCUS7662</name>
</gene>
<name>A0A183FKI3_HELPZ</name>
<dbReference type="Pfam" id="PF17303">
    <property type="entry name" value="DUF5352"/>
    <property type="match status" value="2"/>
</dbReference>